<dbReference type="Pfam" id="PF11924">
    <property type="entry name" value="IAT_beta"/>
    <property type="match status" value="1"/>
</dbReference>
<dbReference type="Gene3D" id="2.40.160.160">
    <property type="entry name" value="Inverse autotransporter, beta-domain"/>
    <property type="match status" value="1"/>
</dbReference>
<evidence type="ECO:0000313" key="3">
    <source>
        <dbReference type="EMBL" id="MBT9433090.1"/>
    </source>
</evidence>
<name>A0ABS5YDH3_9GAMM</name>
<gene>
    <name evidence="3" type="ORF">JZM24_14920</name>
</gene>
<dbReference type="InterPro" id="IPR024519">
    <property type="entry name" value="IAT_beta"/>
</dbReference>
<dbReference type="InterPro" id="IPR051715">
    <property type="entry name" value="Intimin-Invasin_domain"/>
</dbReference>
<evidence type="ECO:0000256" key="1">
    <source>
        <dbReference type="ARBA" id="ARBA00010116"/>
    </source>
</evidence>
<accession>A0ABS5YDH3</accession>
<sequence>MASGYDITTQGYLPFYRQLGASVKYEQYFGQRVSLFDSGNYRANPAAVELGVSYTPVPLMTLSANHKLGDSGESAEQYQLTLNYRLGVPLHRQLSADYVAEAHSFLGSRYELVQRNAVPVLEFKQRKTLSVFLATTPWSLQPGSSLELKVEVSARYPLTAVSWQGDTRALSLTPSADSRQPDGWSIILPPWIDAPDARNEYRLSVTVEDNK</sequence>
<feature type="domain" description="Inverse autotransporter beta-domain" evidence="2">
    <location>
        <begin position="1"/>
        <end position="116"/>
    </location>
</feature>
<dbReference type="PANTHER" id="PTHR39576">
    <property type="entry name" value="ATTACHING AND EFFACING PROTEIN HOMOLOG-RELATED-RELATED"/>
    <property type="match status" value="1"/>
</dbReference>
<evidence type="ECO:0000313" key="4">
    <source>
        <dbReference type="Proteomes" id="UP000811282"/>
    </source>
</evidence>
<dbReference type="Proteomes" id="UP000811282">
    <property type="component" value="Unassembled WGS sequence"/>
</dbReference>
<reference evidence="3 4" key="1">
    <citation type="journal article" date="2021" name="Genome Biol. Evol.">
        <title>The evolution of interdependence in a four-way mealybug symbiosis.</title>
        <authorList>
            <person name="Garber A.I."/>
            <person name="Kupper M."/>
            <person name="Laetsch D.R."/>
            <person name="Weldon S.R."/>
            <person name="Ladinsky M.S."/>
            <person name="Bjorkman P.J."/>
            <person name="McCutcheon J.P."/>
        </authorList>
    </citation>
    <scope>NUCLEOTIDE SEQUENCE [LARGE SCALE GENOMIC DNA]</scope>
    <source>
        <strain evidence="3">SOD</strain>
    </source>
</reference>
<evidence type="ECO:0000259" key="2">
    <source>
        <dbReference type="Pfam" id="PF11924"/>
    </source>
</evidence>
<keyword evidence="4" id="KW-1185">Reference proteome</keyword>
<comment type="similarity">
    <text evidence="1">Belongs to the intimin/invasin family.</text>
</comment>
<dbReference type="EMBL" id="JAFJYC010000002">
    <property type="protein sequence ID" value="MBT9433090.1"/>
    <property type="molecule type" value="Genomic_DNA"/>
</dbReference>
<dbReference type="PANTHER" id="PTHR39576:SF1">
    <property type="entry name" value="INVASIN"/>
    <property type="match status" value="1"/>
</dbReference>
<organism evidence="3 4">
    <name type="scientific">Candidatus Sodalis endolongispinus</name>
    <dbReference type="NCBI Taxonomy" id="2812662"/>
    <lineage>
        <taxon>Bacteria</taxon>
        <taxon>Pseudomonadati</taxon>
        <taxon>Pseudomonadota</taxon>
        <taxon>Gammaproteobacteria</taxon>
        <taxon>Enterobacterales</taxon>
        <taxon>Bruguierivoracaceae</taxon>
        <taxon>Sodalis</taxon>
    </lineage>
</organism>
<proteinExistence type="inferred from homology"/>
<comment type="caution">
    <text evidence="3">The sequence shown here is derived from an EMBL/GenBank/DDBJ whole genome shotgun (WGS) entry which is preliminary data.</text>
</comment>
<protein>
    <submittedName>
        <fullName evidence="3">Inverse autotransporter beta domain-containing protein</fullName>
    </submittedName>
</protein>
<dbReference type="InterPro" id="IPR038177">
    <property type="entry name" value="IAT_beta_sf"/>
</dbReference>
<dbReference type="RefSeq" id="WP_215670634.1">
    <property type="nucleotide sequence ID" value="NZ_JAFJYC010000002.1"/>
</dbReference>